<sequence length="342" mass="37533">MKPYIPLASAVVLSAFSVYSVAEPIKPIPQESGFSGSLVAGLSATSYSSNMISGLGNDISESNIDSLDEGPDSESDVGFAFSGELNYTFAKTRTQLFLGNALEDMVRYDLSFQAGVRQELADQSIVYGAFLFSAIPTEVYADPYQTGTDRDETDRDSSGARIGWQGIMGSGLGVELSHRSVELDDEEAGLDLFNQGLITADQMDDLSREGDHNSLSLTYKVMLDKGQFFVPELNYHDYDLDGEAMAKQQYGTALSYFYNTPKYSVVTRVFYSHFEHDEENPIYGITEEGDSFGGSLVLSYHNIFGWQDFSGIASLAYAESDSDINFYDADVVSGTVGLLYRF</sequence>
<keyword evidence="1" id="KW-0732">Signal</keyword>
<proteinExistence type="predicted"/>
<evidence type="ECO:0000313" key="3">
    <source>
        <dbReference type="Proteomes" id="UP001595476"/>
    </source>
</evidence>
<feature type="chain" id="PRO_5047066911" evidence="1">
    <location>
        <begin position="23"/>
        <end position="342"/>
    </location>
</feature>
<dbReference type="InterPro" id="IPR016896">
    <property type="entry name" value="DUF2860"/>
</dbReference>
<name>A0ABV7H6W6_9GAMM</name>
<evidence type="ECO:0000256" key="1">
    <source>
        <dbReference type="SAM" id="SignalP"/>
    </source>
</evidence>
<gene>
    <name evidence="2" type="ORF">ACFOEK_00065</name>
</gene>
<dbReference type="PIRSF" id="PIRSF028696">
    <property type="entry name" value="UCP028696"/>
    <property type="match status" value="1"/>
</dbReference>
<dbReference type="Pfam" id="PF11059">
    <property type="entry name" value="DUF2860"/>
    <property type="match status" value="1"/>
</dbReference>
<keyword evidence="3" id="KW-1185">Reference proteome</keyword>
<evidence type="ECO:0000313" key="2">
    <source>
        <dbReference type="EMBL" id="MFC3149417.1"/>
    </source>
</evidence>
<accession>A0ABV7H6W6</accession>
<organism evidence="2 3">
    <name type="scientific">Litoribrevibacter euphylliae</name>
    <dbReference type="NCBI Taxonomy" id="1834034"/>
    <lineage>
        <taxon>Bacteria</taxon>
        <taxon>Pseudomonadati</taxon>
        <taxon>Pseudomonadota</taxon>
        <taxon>Gammaproteobacteria</taxon>
        <taxon>Oceanospirillales</taxon>
        <taxon>Oceanospirillaceae</taxon>
        <taxon>Litoribrevibacter</taxon>
    </lineage>
</organism>
<dbReference type="RefSeq" id="WP_386714307.1">
    <property type="nucleotide sequence ID" value="NZ_JBHRSZ010000001.1"/>
</dbReference>
<dbReference type="EMBL" id="JBHRSZ010000001">
    <property type="protein sequence ID" value="MFC3149417.1"/>
    <property type="molecule type" value="Genomic_DNA"/>
</dbReference>
<dbReference type="Proteomes" id="UP001595476">
    <property type="component" value="Unassembled WGS sequence"/>
</dbReference>
<feature type="signal peptide" evidence="1">
    <location>
        <begin position="1"/>
        <end position="22"/>
    </location>
</feature>
<comment type="caution">
    <text evidence="2">The sequence shown here is derived from an EMBL/GenBank/DDBJ whole genome shotgun (WGS) entry which is preliminary data.</text>
</comment>
<reference evidence="3" key="1">
    <citation type="journal article" date="2019" name="Int. J. Syst. Evol. Microbiol.">
        <title>The Global Catalogue of Microorganisms (GCM) 10K type strain sequencing project: providing services to taxonomists for standard genome sequencing and annotation.</title>
        <authorList>
            <consortium name="The Broad Institute Genomics Platform"/>
            <consortium name="The Broad Institute Genome Sequencing Center for Infectious Disease"/>
            <person name="Wu L."/>
            <person name="Ma J."/>
        </authorList>
    </citation>
    <scope>NUCLEOTIDE SEQUENCE [LARGE SCALE GENOMIC DNA]</scope>
    <source>
        <strain evidence="3">KCTC 52438</strain>
    </source>
</reference>
<protein>
    <submittedName>
        <fullName evidence="2">DUF2860 family protein</fullName>
    </submittedName>
</protein>